<dbReference type="EMBL" id="KY315527">
    <property type="protein sequence ID" value="QFW55148.1"/>
    <property type="molecule type" value="Genomic_DNA"/>
</dbReference>
<sequence>MRKTGNAVALLTAFRVLIRMGKKNFNRGTH</sequence>
<name>A0A5P9U3Q1_9BETA</name>
<protein>
    <submittedName>
        <fullName evidence="1">Uncharacterized protein</fullName>
    </submittedName>
</protein>
<proteinExistence type="predicted"/>
<evidence type="ECO:0000313" key="1">
    <source>
        <dbReference type="EMBL" id="QFW55148.1"/>
    </source>
</evidence>
<reference evidence="1" key="1">
    <citation type="journal article" date="2018" name="BMC Genomics">
        <title>Comparative genomic, transcriptomic, and proteomic reannotation of human herpesvirus 6.</title>
        <authorList>
            <person name="Greninger A.L."/>
            <person name="Knudsen G.M."/>
            <person name="Roychoudhury P."/>
            <person name="Hanson D.J."/>
            <person name="Sedlak R.H."/>
            <person name="Xie H."/>
            <person name="Guan J."/>
            <person name="Nguyen T."/>
            <person name="Peddu V."/>
            <person name="Boeckh M."/>
            <person name="Huang M.L."/>
            <person name="Cook L."/>
            <person name="Depledge D.P."/>
            <person name="Zerr D.M."/>
            <person name="Koelle D.M."/>
            <person name="Gantt S."/>
            <person name="Yoshikawa T."/>
            <person name="Caserta M."/>
            <person name="Hill J.A."/>
            <person name="Jerome K.R."/>
        </authorList>
    </citation>
    <scope>NUCLEOTIDE SEQUENCE</scope>
    <source>
        <strain evidence="1">HP8H1</strain>
    </source>
</reference>
<organism evidence="1">
    <name type="scientific">Human betaherpesvirus 6</name>
    <dbReference type="NCBI Taxonomy" id="10368"/>
    <lineage>
        <taxon>Viruses</taxon>
        <taxon>Duplodnaviria</taxon>
        <taxon>Heunggongvirae</taxon>
        <taxon>Peploviricota</taxon>
        <taxon>Herviviricetes</taxon>
        <taxon>Herpesvirales</taxon>
        <taxon>Orthoherpesviridae</taxon>
        <taxon>Betaherpesvirinae</taxon>
        <taxon>Roseolovirus</taxon>
    </lineage>
</organism>
<accession>A0A5P9U3Q1</accession>